<feature type="non-terminal residue" evidence="1">
    <location>
        <position position="147"/>
    </location>
</feature>
<dbReference type="AlphaFoldDB" id="A0A6G0YF48"/>
<evidence type="ECO:0000313" key="2">
    <source>
        <dbReference type="Proteomes" id="UP000478052"/>
    </source>
</evidence>
<evidence type="ECO:0000313" key="1">
    <source>
        <dbReference type="EMBL" id="KAF0754510.1"/>
    </source>
</evidence>
<comment type="caution">
    <text evidence="1">The sequence shown here is derived from an EMBL/GenBank/DDBJ whole genome shotgun (WGS) entry which is preliminary data.</text>
</comment>
<dbReference type="EMBL" id="VUJU01004391">
    <property type="protein sequence ID" value="KAF0754510.1"/>
    <property type="molecule type" value="Genomic_DNA"/>
</dbReference>
<protein>
    <submittedName>
        <fullName evidence="1">THAP-type domain-containing protein</fullName>
    </submittedName>
</protein>
<dbReference type="Proteomes" id="UP000478052">
    <property type="component" value="Unassembled WGS sequence"/>
</dbReference>
<accession>A0A6G0YF48</accession>
<organism evidence="1 2">
    <name type="scientific">Aphis craccivora</name>
    <name type="common">Cowpea aphid</name>
    <dbReference type="NCBI Taxonomy" id="307492"/>
    <lineage>
        <taxon>Eukaryota</taxon>
        <taxon>Metazoa</taxon>
        <taxon>Ecdysozoa</taxon>
        <taxon>Arthropoda</taxon>
        <taxon>Hexapoda</taxon>
        <taxon>Insecta</taxon>
        <taxon>Pterygota</taxon>
        <taxon>Neoptera</taxon>
        <taxon>Paraneoptera</taxon>
        <taxon>Hemiptera</taxon>
        <taxon>Sternorrhyncha</taxon>
        <taxon>Aphidomorpha</taxon>
        <taxon>Aphidoidea</taxon>
        <taxon>Aphididae</taxon>
        <taxon>Aphidini</taxon>
        <taxon>Aphis</taxon>
        <taxon>Aphis</taxon>
    </lineage>
</organism>
<proteinExistence type="predicted"/>
<reference evidence="1 2" key="1">
    <citation type="submission" date="2019-08" db="EMBL/GenBank/DDBJ databases">
        <title>Whole genome of Aphis craccivora.</title>
        <authorList>
            <person name="Voronova N.V."/>
            <person name="Shulinski R.S."/>
            <person name="Bandarenka Y.V."/>
            <person name="Zhorov D.G."/>
            <person name="Warner D."/>
        </authorList>
    </citation>
    <scope>NUCLEOTIDE SEQUENCE [LARGE SCALE GENOMIC DNA]</scope>
    <source>
        <strain evidence="1">180601</strain>
        <tissue evidence="1">Whole Body</tissue>
    </source>
</reference>
<gene>
    <name evidence="1" type="ORF">FWK35_00028650</name>
</gene>
<name>A0A6G0YF48_APHCR</name>
<sequence>MVNTFSTIKSVSLTNRYSEQELVCQASRTIRLTIYIYFLEGLPKCRKFKLWKLNVPSDQFFNYYISELDNIFVKALYVGLRIFYIIKCLNKNLSSRVRKNRKLDILSHILIIRCTFNVPIKRIIIKKNTFGKSNRIFVGEIWNTLKN</sequence>
<keyword evidence="2" id="KW-1185">Reference proteome</keyword>